<feature type="non-terminal residue" evidence="12">
    <location>
        <position position="396"/>
    </location>
</feature>
<dbReference type="AlphaFoldDB" id="A0A2M7V5L5"/>
<evidence type="ECO:0000256" key="3">
    <source>
        <dbReference type="ARBA" id="ARBA00022598"/>
    </source>
</evidence>
<keyword evidence="4 8" id="KW-0547">Nucleotide-binding</keyword>
<gene>
    <name evidence="12" type="ORF">COX82_01810</name>
</gene>
<feature type="region of interest" description="Disordered" evidence="9">
    <location>
        <begin position="235"/>
        <end position="261"/>
    </location>
</feature>
<comment type="caution">
    <text evidence="12">The sequence shown here is derived from an EMBL/GenBank/DDBJ whole genome shotgun (WGS) entry which is preliminary data.</text>
</comment>
<evidence type="ECO:0000256" key="2">
    <source>
        <dbReference type="ARBA" id="ARBA00013164"/>
    </source>
</evidence>
<dbReference type="GO" id="GO:0005524">
    <property type="term" value="F:ATP binding"/>
    <property type="evidence" value="ECO:0007669"/>
    <property type="project" value="UniProtKB-KW"/>
</dbReference>
<evidence type="ECO:0000256" key="4">
    <source>
        <dbReference type="ARBA" id="ARBA00022741"/>
    </source>
</evidence>
<evidence type="ECO:0000256" key="6">
    <source>
        <dbReference type="ARBA" id="ARBA00022917"/>
    </source>
</evidence>
<dbReference type="FunFam" id="3.40.50.620:FF:000003">
    <property type="entry name" value="Leucine--tRNA ligase"/>
    <property type="match status" value="1"/>
</dbReference>
<feature type="compositionally biased region" description="Basic and acidic residues" evidence="9">
    <location>
        <begin position="237"/>
        <end position="254"/>
    </location>
</feature>
<keyword evidence="3 8" id="KW-0436">Ligase</keyword>
<organism evidence="12 13">
    <name type="scientific">Candidatus Magasanikbacteria bacterium CG_4_10_14_0_2_um_filter_41_10</name>
    <dbReference type="NCBI Taxonomy" id="1974638"/>
    <lineage>
        <taxon>Bacteria</taxon>
        <taxon>Candidatus Magasanikiibacteriota</taxon>
    </lineage>
</organism>
<dbReference type="Gene3D" id="3.40.50.620">
    <property type="entry name" value="HUPs"/>
    <property type="match status" value="1"/>
</dbReference>
<evidence type="ECO:0000256" key="5">
    <source>
        <dbReference type="ARBA" id="ARBA00022840"/>
    </source>
</evidence>
<sequence length="396" mass="45596">MEKYDPKSIEKKWQSYWEENKTFSTPMDATPENKYYILPQLPYPSGSGLHVGHAEVYTACDIYARYQRMKGKKVLQVFGLDSFGLPAENYAIKTNVHPKETIDQTGANFVEQVKKLGASVDWDRFVRSSDPEYYKFTQWFFLLMYERGLAYRKTQAVNWCDSCKTVLANAQVVDGQCERCDTVVVQKDMEQWYLKITDYAEQLLEGLDRIDWPEETKKRQKDWIGKSEGAEITFSVRHSERPEGVEESRGKQRDLSTSQSSARDDVSITVFTTRPDTLFGATYMVLAPEGEYVQSLKSEVQNWDEVESYITETSKKTELERQTQKEKTGVELKGVKAVNPANGEEIPIWIADYVIATYGTGAIMAVPAHDERDFEFAKKYKLPIKQVVESIKYYVS</sequence>
<protein>
    <recommendedName>
        <fullName evidence="2">leucine--tRNA ligase</fullName>
        <ecNumber evidence="2">6.1.1.4</ecNumber>
    </recommendedName>
</protein>
<name>A0A2M7V5L5_9BACT</name>
<dbReference type="InterPro" id="IPR002302">
    <property type="entry name" value="Leu-tRNA-ligase"/>
</dbReference>
<dbReference type="GO" id="GO:0005829">
    <property type="term" value="C:cytosol"/>
    <property type="evidence" value="ECO:0007669"/>
    <property type="project" value="TreeGrafter"/>
</dbReference>
<dbReference type="SUPFAM" id="SSF50677">
    <property type="entry name" value="ValRS/IleRS/LeuRS editing domain"/>
    <property type="match status" value="1"/>
</dbReference>
<dbReference type="Gene3D" id="1.10.730.10">
    <property type="entry name" value="Isoleucyl-tRNA Synthetase, Domain 1"/>
    <property type="match status" value="1"/>
</dbReference>
<dbReference type="GO" id="GO:0004823">
    <property type="term" value="F:leucine-tRNA ligase activity"/>
    <property type="evidence" value="ECO:0007669"/>
    <property type="project" value="UniProtKB-EC"/>
</dbReference>
<dbReference type="InterPro" id="IPR014729">
    <property type="entry name" value="Rossmann-like_a/b/a_fold"/>
</dbReference>
<dbReference type="PANTHER" id="PTHR43740">
    <property type="entry name" value="LEUCYL-TRNA SYNTHETASE"/>
    <property type="match status" value="1"/>
</dbReference>
<dbReference type="InterPro" id="IPR025709">
    <property type="entry name" value="Leu_tRNA-synth_edit"/>
</dbReference>
<evidence type="ECO:0000256" key="8">
    <source>
        <dbReference type="RuleBase" id="RU363039"/>
    </source>
</evidence>
<keyword evidence="5 8" id="KW-0067">ATP-binding</keyword>
<evidence type="ECO:0000313" key="12">
    <source>
        <dbReference type="EMBL" id="PIZ93897.1"/>
    </source>
</evidence>
<feature type="domain" description="Methionyl/Leucyl tRNA synthetase" evidence="10">
    <location>
        <begin position="36"/>
        <end position="181"/>
    </location>
</feature>
<evidence type="ECO:0000259" key="10">
    <source>
        <dbReference type="Pfam" id="PF09334"/>
    </source>
</evidence>
<comment type="similarity">
    <text evidence="1 8">Belongs to the class-I aminoacyl-tRNA synthetase family.</text>
</comment>
<evidence type="ECO:0000259" key="11">
    <source>
        <dbReference type="Pfam" id="PF13603"/>
    </source>
</evidence>
<evidence type="ECO:0000256" key="9">
    <source>
        <dbReference type="SAM" id="MobiDB-lite"/>
    </source>
</evidence>
<dbReference type="Pfam" id="PF09334">
    <property type="entry name" value="tRNA-synt_1g"/>
    <property type="match status" value="1"/>
</dbReference>
<keyword evidence="7 8" id="KW-0030">Aminoacyl-tRNA synthetase</keyword>
<feature type="domain" description="Leucyl-tRNA synthetase editing" evidence="11">
    <location>
        <begin position="221"/>
        <end position="390"/>
    </location>
</feature>
<dbReference type="SUPFAM" id="SSF52374">
    <property type="entry name" value="Nucleotidylyl transferase"/>
    <property type="match status" value="1"/>
</dbReference>
<proteinExistence type="inferred from homology"/>
<accession>A0A2M7V5L5</accession>
<dbReference type="InterPro" id="IPR015413">
    <property type="entry name" value="Methionyl/Leucyl_tRNA_Synth"/>
</dbReference>
<dbReference type="PRINTS" id="PR00985">
    <property type="entry name" value="TRNASYNTHLEU"/>
</dbReference>
<dbReference type="PANTHER" id="PTHR43740:SF2">
    <property type="entry name" value="LEUCINE--TRNA LIGASE, MITOCHONDRIAL"/>
    <property type="match status" value="1"/>
</dbReference>
<evidence type="ECO:0000256" key="1">
    <source>
        <dbReference type="ARBA" id="ARBA00005594"/>
    </source>
</evidence>
<reference evidence="13" key="1">
    <citation type="submission" date="2017-09" db="EMBL/GenBank/DDBJ databases">
        <title>Depth-based differentiation of microbial function through sediment-hosted aquifers and enrichment of novel symbionts in the deep terrestrial subsurface.</title>
        <authorList>
            <person name="Probst A.J."/>
            <person name="Ladd B."/>
            <person name="Jarett J.K."/>
            <person name="Geller-Mcgrath D.E."/>
            <person name="Sieber C.M.K."/>
            <person name="Emerson J.B."/>
            <person name="Anantharaman K."/>
            <person name="Thomas B.C."/>
            <person name="Malmstrom R."/>
            <person name="Stieglmeier M."/>
            <person name="Klingl A."/>
            <person name="Woyke T."/>
            <person name="Ryan C.M."/>
            <person name="Banfield J.F."/>
        </authorList>
    </citation>
    <scope>NUCLEOTIDE SEQUENCE [LARGE SCALE GENOMIC DNA]</scope>
</reference>
<keyword evidence="6 8" id="KW-0648">Protein biosynthesis</keyword>
<evidence type="ECO:0000256" key="7">
    <source>
        <dbReference type="ARBA" id="ARBA00023146"/>
    </source>
</evidence>
<evidence type="ECO:0000313" key="13">
    <source>
        <dbReference type="Proteomes" id="UP000228750"/>
    </source>
</evidence>
<dbReference type="Pfam" id="PF13603">
    <property type="entry name" value="tRNA-synt_1_2"/>
    <property type="match status" value="1"/>
</dbReference>
<dbReference type="Gene3D" id="3.90.740.10">
    <property type="entry name" value="Valyl/Leucyl/Isoleucyl-tRNA synthetase, editing domain"/>
    <property type="match status" value="1"/>
</dbReference>
<dbReference type="GO" id="GO:0006429">
    <property type="term" value="P:leucyl-tRNA aminoacylation"/>
    <property type="evidence" value="ECO:0007669"/>
    <property type="project" value="InterPro"/>
</dbReference>
<dbReference type="EMBL" id="PFPJ01000031">
    <property type="protein sequence ID" value="PIZ93897.1"/>
    <property type="molecule type" value="Genomic_DNA"/>
</dbReference>
<dbReference type="GO" id="GO:0002161">
    <property type="term" value="F:aminoacyl-tRNA deacylase activity"/>
    <property type="evidence" value="ECO:0007669"/>
    <property type="project" value="InterPro"/>
</dbReference>
<dbReference type="EC" id="6.1.1.4" evidence="2"/>
<dbReference type="InterPro" id="IPR009008">
    <property type="entry name" value="Val/Leu/Ile-tRNA-synth_edit"/>
</dbReference>
<dbReference type="Proteomes" id="UP000228750">
    <property type="component" value="Unassembled WGS sequence"/>
</dbReference>